<evidence type="ECO:0000256" key="1">
    <source>
        <dbReference type="SAM" id="MobiDB-lite"/>
    </source>
</evidence>
<name>M1AQL1_SOLTU</name>
<organism evidence="3 4">
    <name type="scientific">Solanum tuberosum</name>
    <name type="common">Potato</name>
    <dbReference type="NCBI Taxonomy" id="4113"/>
    <lineage>
        <taxon>Eukaryota</taxon>
        <taxon>Viridiplantae</taxon>
        <taxon>Streptophyta</taxon>
        <taxon>Embryophyta</taxon>
        <taxon>Tracheophyta</taxon>
        <taxon>Spermatophyta</taxon>
        <taxon>Magnoliopsida</taxon>
        <taxon>eudicotyledons</taxon>
        <taxon>Gunneridae</taxon>
        <taxon>Pentapetalae</taxon>
        <taxon>asterids</taxon>
        <taxon>lamiids</taxon>
        <taxon>Solanales</taxon>
        <taxon>Solanaceae</taxon>
        <taxon>Solanoideae</taxon>
        <taxon>Solaneae</taxon>
        <taxon>Solanum</taxon>
    </lineage>
</organism>
<feature type="compositionally biased region" description="Low complexity" evidence="1">
    <location>
        <begin position="48"/>
        <end position="58"/>
    </location>
</feature>
<dbReference type="InParanoid" id="M1AQL1"/>
<keyword evidence="4" id="KW-1185">Reference proteome</keyword>
<evidence type="ECO:0000313" key="4">
    <source>
        <dbReference type="Proteomes" id="UP000011115"/>
    </source>
</evidence>
<reference evidence="3" key="2">
    <citation type="submission" date="2015-06" db="UniProtKB">
        <authorList>
            <consortium name="EnsemblPlants"/>
        </authorList>
    </citation>
    <scope>IDENTIFICATION</scope>
    <source>
        <strain evidence="3">DM1-3 516 R44</strain>
    </source>
</reference>
<dbReference type="PaxDb" id="4113-PGSC0003DMT400028043"/>
<evidence type="ECO:0000256" key="2">
    <source>
        <dbReference type="SAM" id="Phobius"/>
    </source>
</evidence>
<feature type="region of interest" description="Disordered" evidence="1">
    <location>
        <begin position="34"/>
        <end position="58"/>
    </location>
</feature>
<keyword evidence="2" id="KW-1133">Transmembrane helix</keyword>
<reference evidence="4" key="1">
    <citation type="journal article" date="2011" name="Nature">
        <title>Genome sequence and analysis of the tuber crop potato.</title>
        <authorList>
            <consortium name="The Potato Genome Sequencing Consortium"/>
        </authorList>
    </citation>
    <scope>NUCLEOTIDE SEQUENCE [LARGE SCALE GENOMIC DNA]</scope>
    <source>
        <strain evidence="4">cv. DM1-3 516 R44</strain>
    </source>
</reference>
<dbReference type="HOGENOM" id="CLU_178095_0_0_1"/>
<dbReference type="Proteomes" id="UP000011115">
    <property type="component" value="Unassembled WGS sequence"/>
</dbReference>
<accession>M1AQL1</accession>
<keyword evidence="2" id="KW-0812">Transmembrane</keyword>
<sequence length="80" mass="8887">MKSVAKVVLVVLSIIICILLTPTVAWRRRGTRGYGSIPSDRAHDHARTNSNKNSSSSITTSVGWYSMAMALFSYLNFAYF</sequence>
<protein>
    <submittedName>
        <fullName evidence="3">Uncharacterized protein</fullName>
    </submittedName>
</protein>
<keyword evidence="2" id="KW-0472">Membrane</keyword>
<proteinExistence type="predicted"/>
<dbReference type="Gramene" id="PGSC0003DMT400028043">
    <property type="protein sequence ID" value="PGSC0003DMT400028043"/>
    <property type="gene ID" value="PGSC0003DMG400010816"/>
</dbReference>
<dbReference type="EnsemblPlants" id="PGSC0003DMT400028043">
    <property type="protein sequence ID" value="PGSC0003DMT400028043"/>
    <property type="gene ID" value="PGSC0003DMG400010816"/>
</dbReference>
<dbReference type="AlphaFoldDB" id="M1AQL1"/>
<evidence type="ECO:0000313" key="3">
    <source>
        <dbReference type="EnsemblPlants" id="PGSC0003DMT400028043"/>
    </source>
</evidence>
<feature type="transmembrane region" description="Helical" evidence="2">
    <location>
        <begin position="62"/>
        <end position="79"/>
    </location>
</feature>